<evidence type="ECO:0000313" key="3">
    <source>
        <dbReference type="Proteomes" id="UP000838756"/>
    </source>
</evidence>
<name>A0A8S4RKQ6_9NEOP</name>
<sequence length="213" mass="23440">MARVLFLLALGLLLLQQCTPRGLPDTEESVVSVYTTQPNMAGANIDVYRQIANNLAEKITSPIYSFLGYGKDKAEMPSTTKQPWGKLEILDDPETVTKANQKPINNDISLDKEVEELSSEALRKIDKKPEKITLYSSYLPSGKIEKLDGNDTINEITDDDETFGFDDVDDGSNDADKGRSGTFVQFLEILGSVIQLIYGGIVAFFSSSSKTTN</sequence>
<dbReference type="AlphaFoldDB" id="A0A8S4RKQ6"/>
<comment type="caution">
    <text evidence="2">The sequence shown here is derived from an EMBL/GenBank/DDBJ whole genome shotgun (WGS) entry which is preliminary data.</text>
</comment>
<evidence type="ECO:0000256" key="1">
    <source>
        <dbReference type="SAM" id="SignalP"/>
    </source>
</evidence>
<protein>
    <submittedName>
        <fullName evidence="2">Jg11146 protein</fullName>
    </submittedName>
</protein>
<dbReference type="OrthoDB" id="7461104at2759"/>
<keyword evidence="1" id="KW-0732">Signal</keyword>
<dbReference type="Proteomes" id="UP000838756">
    <property type="component" value="Unassembled WGS sequence"/>
</dbReference>
<dbReference type="EMBL" id="CAKXAJ010025255">
    <property type="protein sequence ID" value="CAH2237173.1"/>
    <property type="molecule type" value="Genomic_DNA"/>
</dbReference>
<evidence type="ECO:0000313" key="2">
    <source>
        <dbReference type="EMBL" id="CAH2237173.1"/>
    </source>
</evidence>
<reference evidence="2" key="1">
    <citation type="submission" date="2022-03" db="EMBL/GenBank/DDBJ databases">
        <authorList>
            <person name="Lindestad O."/>
        </authorList>
    </citation>
    <scope>NUCLEOTIDE SEQUENCE</scope>
</reference>
<gene>
    <name evidence="2" type="primary">jg11146</name>
    <name evidence="2" type="ORF">PAEG_LOCUS14477</name>
</gene>
<proteinExistence type="predicted"/>
<organism evidence="2 3">
    <name type="scientific">Pararge aegeria aegeria</name>
    <dbReference type="NCBI Taxonomy" id="348720"/>
    <lineage>
        <taxon>Eukaryota</taxon>
        <taxon>Metazoa</taxon>
        <taxon>Ecdysozoa</taxon>
        <taxon>Arthropoda</taxon>
        <taxon>Hexapoda</taxon>
        <taxon>Insecta</taxon>
        <taxon>Pterygota</taxon>
        <taxon>Neoptera</taxon>
        <taxon>Endopterygota</taxon>
        <taxon>Lepidoptera</taxon>
        <taxon>Glossata</taxon>
        <taxon>Ditrysia</taxon>
        <taxon>Papilionoidea</taxon>
        <taxon>Nymphalidae</taxon>
        <taxon>Satyrinae</taxon>
        <taxon>Satyrini</taxon>
        <taxon>Parargina</taxon>
        <taxon>Pararge</taxon>
    </lineage>
</organism>
<feature type="signal peptide" evidence="1">
    <location>
        <begin position="1"/>
        <end position="20"/>
    </location>
</feature>
<accession>A0A8S4RKQ6</accession>
<keyword evidence="3" id="KW-1185">Reference proteome</keyword>
<feature type="chain" id="PRO_5035901384" evidence="1">
    <location>
        <begin position="21"/>
        <end position="213"/>
    </location>
</feature>